<name>A0A1D1UQW6_RAMVA</name>
<dbReference type="SMART" id="SM00256">
    <property type="entry name" value="FBOX"/>
    <property type="match status" value="1"/>
</dbReference>
<dbReference type="EMBL" id="BDGG01000002">
    <property type="protein sequence ID" value="GAU92074.1"/>
    <property type="molecule type" value="Genomic_DNA"/>
</dbReference>
<dbReference type="PANTHER" id="PTHR20933">
    <property type="entry name" value="F-BOX ONLY PROTEIN 33"/>
    <property type="match status" value="1"/>
</dbReference>
<dbReference type="GO" id="GO:0031398">
    <property type="term" value="P:positive regulation of protein ubiquitination"/>
    <property type="evidence" value="ECO:0007669"/>
    <property type="project" value="TreeGrafter"/>
</dbReference>
<dbReference type="Proteomes" id="UP000186922">
    <property type="component" value="Unassembled WGS sequence"/>
</dbReference>
<gene>
    <name evidence="3" type="primary">RvY_04208</name>
    <name evidence="3" type="synonym">RvY_04208.1</name>
    <name evidence="3" type="ORF">RvY_04208-1</name>
</gene>
<evidence type="ECO:0000256" key="1">
    <source>
        <dbReference type="SAM" id="MobiDB-lite"/>
    </source>
</evidence>
<feature type="region of interest" description="Disordered" evidence="1">
    <location>
        <begin position="1"/>
        <end position="46"/>
    </location>
</feature>
<dbReference type="SUPFAM" id="SSF81383">
    <property type="entry name" value="F-box domain"/>
    <property type="match status" value="1"/>
</dbReference>
<accession>A0A1D1UQW6</accession>
<dbReference type="InterPro" id="IPR036047">
    <property type="entry name" value="F-box-like_dom_sf"/>
</dbReference>
<dbReference type="OrthoDB" id="3219396at2759"/>
<dbReference type="SUPFAM" id="SSF52047">
    <property type="entry name" value="RNI-like"/>
    <property type="match status" value="1"/>
</dbReference>
<dbReference type="STRING" id="947166.A0A1D1UQW6"/>
<dbReference type="AlphaFoldDB" id="A0A1D1UQW6"/>
<dbReference type="PROSITE" id="PS50181">
    <property type="entry name" value="FBOX"/>
    <property type="match status" value="1"/>
</dbReference>
<dbReference type="InterPro" id="IPR001810">
    <property type="entry name" value="F-box_dom"/>
</dbReference>
<dbReference type="Gene3D" id="3.80.10.10">
    <property type="entry name" value="Ribonuclease Inhibitor"/>
    <property type="match status" value="3"/>
</dbReference>
<sequence length="558" mass="63676">MFSLAVESMQGGRPSQNEERRRSSYGVQGNGAVQDGPEGFDFGSRRRSTQLQHQIMQQQKPFRSMHSNTTIDKLPDKTLLHILGFLEHKEICRLAQVNRKWRQLAYDNRLWSSVSLRPEYGGLVAAPPPDTAVHLIASRFGAQLKCIELPIELITAQVFHELANKCPNLVHLVLDFSNAMQLHDFNDLNAFPSKLRTLNICLSDVIFMEGFMRKIYNFINSVECLQLIGTYEKVSEEEEEVHETVQITKLKSHVPNLRVINFFGVKFLDDNHIEAISSNCVHLECLCIKFCTKYTGTSLKTLLQRCRKLSCLLMEQTGIKSEHFQDAEWEKSRVSELDITSCEITSAALIDVLGRIKNLKWFCAGHVDGFDNQVLDSIMQSGLAKSLVAIDLQSCDNLTEEYLFKFLEAHGNQLLGLNLAGIPWLVETFWTQSVPFLRKIKILIMGTGKIVTITRVSSKIHVDQIIDCVAVNCPQIERLEIRWDPETLRFSDKSSKFIDTLRVKASKLRSLTLSDGEYFELVKSNFERAHRRAIVRTTVNCSTTILPLLPYFKDLRFN</sequence>
<keyword evidence="4" id="KW-1185">Reference proteome</keyword>
<protein>
    <recommendedName>
        <fullName evidence="2">F-box domain-containing protein</fullName>
    </recommendedName>
</protein>
<proteinExistence type="predicted"/>
<evidence type="ECO:0000313" key="3">
    <source>
        <dbReference type="EMBL" id="GAU92074.1"/>
    </source>
</evidence>
<organism evidence="3 4">
    <name type="scientific">Ramazzottius varieornatus</name>
    <name type="common">Water bear</name>
    <name type="synonym">Tardigrade</name>
    <dbReference type="NCBI Taxonomy" id="947166"/>
    <lineage>
        <taxon>Eukaryota</taxon>
        <taxon>Metazoa</taxon>
        <taxon>Ecdysozoa</taxon>
        <taxon>Tardigrada</taxon>
        <taxon>Eutardigrada</taxon>
        <taxon>Parachela</taxon>
        <taxon>Hypsibioidea</taxon>
        <taxon>Ramazzottiidae</taxon>
        <taxon>Ramazzottius</taxon>
    </lineage>
</organism>
<dbReference type="Pfam" id="PF12937">
    <property type="entry name" value="F-box-like"/>
    <property type="match status" value="1"/>
</dbReference>
<evidence type="ECO:0000259" key="2">
    <source>
        <dbReference type="PROSITE" id="PS50181"/>
    </source>
</evidence>
<dbReference type="InterPro" id="IPR032675">
    <property type="entry name" value="LRR_dom_sf"/>
</dbReference>
<dbReference type="PANTHER" id="PTHR20933:SF4">
    <property type="entry name" value="F-BOX INVOLVED IN POLYQ PATHOGENESIS, ISOFORM A"/>
    <property type="match status" value="1"/>
</dbReference>
<evidence type="ECO:0000313" key="4">
    <source>
        <dbReference type="Proteomes" id="UP000186922"/>
    </source>
</evidence>
<reference evidence="3 4" key="1">
    <citation type="journal article" date="2016" name="Nat. Commun.">
        <title>Extremotolerant tardigrade genome and improved radiotolerance of human cultured cells by tardigrade-unique protein.</title>
        <authorList>
            <person name="Hashimoto T."/>
            <person name="Horikawa D.D."/>
            <person name="Saito Y."/>
            <person name="Kuwahara H."/>
            <person name="Kozuka-Hata H."/>
            <person name="Shin-I T."/>
            <person name="Minakuchi Y."/>
            <person name="Ohishi K."/>
            <person name="Motoyama A."/>
            <person name="Aizu T."/>
            <person name="Enomoto A."/>
            <person name="Kondo K."/>
            <person name="Tanaka S."/>
            <person name="Hara Y."/>
            <person name="Koshikawa S."/>
            <person name="Sagara H."/>
            <person name="Miura T."/>
            <person name="Yokobori S."/>
            <person name="Miyagawa K."/>
            <person name="Suzuki Y."/>
            <person name="Kubo T."/>
            <person name="Oyama M."/>
            <person name="Kohara Y."/>
            <person name="Fujiyama A."/>
            <person name="Arakawa K."/>
            <person name="Katayama T."/>
            <person name="Toyoda A."/>
            <person name="Kunieda T."/>
        </authorList>
    </citation>
    <scope>NUCLEOTIDE SEQUENCE [LARGE SCALE GENOMIC DNA]</scope>
    <source>
        <strain evidence="3 4">YOKOZUNA-1</strain>
    </source>
</reference>
<feature type="domain" description="F-box" evidence="2">
    <location>
        <begin position="68"/>
        <end position="114"/>
    </location>
</feature>
<comment type="caution">
    <text evidence="3">The sequence shown here is derived from an EMBL/GenBank/DDBJ whole genome shotgun (WGS) entry which is preliminary data.</text>
</comment>